<keyword evidence="7 11" id="KW-0418">Kinase</keyword>
<dbReference type="SUPFAM" id="SSF52540">
    <property type="entry name" value="P-loop containing nucleoside triphosphate hydrolases"/>
    <property type="match status" value="1"/>
</dbReference>
<evidence type="ECO:0000256" key="8">
    <source>
        <dbReference type="ARBA" id="ARBA00022840"/>
    </source>
</evidence>
<dbReference type="RefSeq" id="WP_168052046.1">
    <property type="nucleotide sequence ID" value="NZ_JAATJR010000006.1"/>
</dbReference>
<keyword evidence="4 11" id="KW-0808">Transferase</keyword>
<evidence type="ECO:0000313" key="13">
    <source>
        <dbReference type="EMBL" id="NKE47067.1"/>
    </source>
</evidence>
<keyword evidence="8 11" id="KW-0067">ATP-binding</keyword>
<dbReference type="Pfam" id="PF02223">
    <property type="entry name" value="Thymidylate_kin"/>
    <property type="match status" value="1"/>
</dbReference>
<comment type="similarity">
    <text evidence="1 11">Belongs to the thymidylate kinase family.</text>
</comment>
<feature type="domain" description="Thymidylate kinase-like" evidence="12">
    <location>
        <begin position="10"/>
        <end position="198"/>
    </location>
</feature>
<comment type="catalytic activity">
    <reaction evidence="10 11">
        <text>dTMP + ATP = dTDP + ADP</text>
        <dbReference type="Rhea" id="RHEA:13517"/>
        <dbReference type="ChEBI" id="CHEBI:30616"/>
        <dbReference type="ChEBI" id="CHEBI:58369"/>
        <dbReference type="ChEBI" id="CHEBI:63528"/>
        <dbReference type="ChEBI" id="CHEBI:456216"/>
        <dbReference type="EC" id="2.7.4.9"/>
    </reaction>
</comment>
<evidence type="ECO:0000256" key="10">
    <source>
        <dbReference type="ARBA" id="ARBA00048743"/>
    </source>
</evidence>
<evidence type="ECO:0000313" key="14">
    <source>
        <dbReference type="Proteomes" id="UP000765160"/>
    </source>
</evidence>
<dbReference type="Proteomes" id="UP000765160">
    <property type="component" value="Unassembled WGS sequence"/>
</dbReference>
<evidence type="ECO:0000256" key="11">
    <source>
        <dbReference type="HAMAP-Rule" id="MF_00165"/>
    </source>
</evidence>
<evidence type="ECO:0000256" key="7">
    <source>
        <dbReference type="ARBA" id="ARBA00022777"/>
    </source>
</evidence>
<dbReference type="InterPro" id="IPR027417">
    <property type="entry name" value="P-loop_NTPase"/>
</dbReference>
<evidence type="ECO:0000256" key="6">
    <source>
        <dbReference type="ARBA" id="ARBA00022741"/>
    </source>
</evidence>
<sequence>MQHHGRFITLEGGEGAGKSTQALRLARHLAERGLPVLLTREPGGAPGAEAMRRLLLGGAGLDPVAEAMLVFAARREHLVSTIRPALAAGMWVISDRFADSTRAYQGHGQGVPQAVIAALADIALEGQAPDLTLLLDLPVDIGMARARRRGVAADRYEKLDTAFHQRIRDGFRAIAAAEPGRCATVDATPDADAVAARIAALVDERLPAGVPA</sequence>
<dbReference type="PANTHER" id="PTHR10344:SF4">
    <property type="entry name" value="UMP-CMP KINASE 2, MITOCHONDRIAL"/>
    <property type="match status" value="1"/>
</dbReference>
<reference evidence="13 14" key="1">
    <citation type="submission" date="2020-03" db="EMBL/GenBank/DDBJ databases">
        <title>Roseomonas selenitidurans sp. nov. isolated from soil.</title>
        <authorList>
            <person name="Liu H."/>
        </authorList>
    </citation>
    <scope>NUCLEOTIDE SEQUENCE [LARGE SCALE GENOMIC DNA]</scope>
    <source>
        <strain evidence="13 14">JCM 15073</strain>
    </source>
</reference>
<comment type="caution">
    <text evidence="13">The sequence shown here is derived from an EMBL/GenBank/DDBJ whole genome shotgun (WGS) entry which is preliminary data.</text>
</comment>
<evidence type="ECO:0000256" key="5">
    <source>
        <dbReference type="ARBA" id="ARBA00022727"/>
    </source>
</evidence>
<dbReference type="NCBIfam" id="TIGR00041">
    <property type="entry name" value="DTMP_kinase"/>
    <property type="match status" value="1"/>
</dbReference>
<proteinExistence type="inferred from homology"/>
<dbReference type="InterPro" id="IPR039430">
    <property type="entry name" value="Thymidylate_kin-like_dom"/>
</dbReference>
<dbReference type="InterPro" id="IPR018094">
    <property type="entry name" value="Thymidylate_kinase"/>
</dbReference>
<gene>
    <name evidence="11" type="primary">tmk</name>
    <name evidence="13" type="ORF">HB662_19970</name>
</gene>
<dbReference type="Gene3D" id="3.40.50.300">
    <property type="entry name" value="P-loop containing nucleotide triphosphate hydrolases"/>
    <property type="match status" value="1"/>
</dbReference>
<dbReference type="EC" id="2.7.4.9" evidence="2 11"/>
<dbReference type="PANTHER" id="PTHR10344">
    <property type="entry name" value="THYMIDYLATE KINASE"/>
    <property type="match status" value="1"/>
</dbReference>
<feature type="binding site" evidence="11">
    <location>
        <begin position="12"/>
        <end position="19"/>
    </location>
    <ligand>
        <name>ATP</name>
        <dbReference type="ChEBI" id="CHEBI:30616"/>
    </ligand>
</feature>
<evidence type="ECO:0000256" key="1">
    <source>
        <dbReference type="ARBA" id="ARBA00009776"/>
    </source>
</evidence>
<evidence type="ECO:0000256" key="4">
    <source>
        <dbReference type="ARBA" id="ARBA00022679"/>
    </source>
</evidence>
<keyword evidence="14" id="KW-1185">Reference proteome</keyword>
<dbReference type="CDD" id="cd01672">
    <property type="entry name" value="TMPK"/>
    <property type="match status" value="1"/>
</dbReference>
<organism evidence="13 14">
    <name type="scientific">Falsiroseomonas frigidaquae</name>
    <dbReference type="NCBI Taxonomy" id="487318"/>
    <lineage>
        <taxon>Bacteria</taxon>
        <taxon>Pseudomonadati</taxon>
        <taxon>Pseudomonadota</taxon>
        <taxon>Alphaproteobacteria</taxon>
        <taxon>Acetobacterales</taxon>
        <taxon>Roseomonadaceae</taxon>
        <taxon>Falsiroseomonas</taxon>
    </lineage>
</organism>
<name>A0ABX1F3Z4_9PROT</name>
<evidence type="ECO:0000256" key="9">
    <source>
        <dbReference type="ARBA" id="ARBA00029962"/>
    </source>
</evidence>
<dbReference type="PROSITE" id="PS01331">
    <property type="entry name" value="THYMIDYLATE_KINASE"/>
    <property type="match status" value="1"/>
</dbReference>
<evidence type="ECO:0000256" key="2">
    <source>
        <dbReference type="ARBA" id="ARBA00012980"/>
    </source>
</evidence>
<keyword evidence="5 11" id="KW-0545">Nucleotide biosynthesis</keyword>
<comment type="function">
    <text evidence="11">Phosphorylation of dTMP to form dTDP in both de novo and salvage pathways of dTTP synthesis.</text>
</comment>
<dbReference type="GO" id="GO:0004798">
    <property type="term" value="F:dTMP kinase activity"/>
    <property type="evidence" value="ECO:0007669"/>
    <property type="project" value="UniProtKB-EC"/>
</dbReference>
<keyword evidence="6 11" id="KW-0547">Nucleotide-binding</keyword>
<protein>
    <recommendedName>
        <fullName evidence="3 11">Thymidylate kinase</fullName>
        <ecNumber evidence="2 11">2.7.4.9</ecNumber>
    </recommendedName>
    <alternativeName>
        <fullName evidence="9 11">dTMP kinase</fullName>
    </alternativeName>
</protein>
<evidence type="ECO:0000259" key="12">
    <source>
        <dbReference type="Pfam" id="PF02223"/>
    </source>
</evidence>
<dbReference type="EMBL" id="JAAVTX010000006">
    <property type="protein sequence ID" value="NKE47067.1"/>
    <property type="molecule type" value="Genomic_DNA"/>
</dbReference>
<accession>A0ABX1F3Z4</accession>
<dbReference type="InterPro" id="IPR018095">
    <property type="entry name" value="Thymidylate_kin_CS"/>
</dbReference>
<dbReference type="HAMAP" id="MF_00165">
    <property type="entry name" value="Thymidylate_kinase"/>
    <property type="match status" value="1"/>
</dbReference>
<evidence type="ECO:0000256" key="3">
    <source>
        <dbReference type="ARBA" id="ARBA00017144"/>
    </source>
</evidence>